<proteinExistence type="predicted"/>
<keyword evidence="1" id="KW-0812">Transmembrane</keyword>
<dbReference type="AlphaFoldDB" id="A0A9D1GCF5"/>
<keyword evidence="1" id="KW-1133">Transmembrane helix</keyword>
<evidence type="ECO:0000256" key="1">
    <source>
        <dbReference type="SAM" id="Phobius"/>
    </source>
</evidence>
<reference evidence="2" key="1">
    <citation type="submission" date="2020-10" db="EMBL/GenBank/DDBJ databases">
        <authorList>
            <person name="Gilroy R."/>
        </authorList>
    </citation>
    <scope>NUCLEOTIDE SEQUENCE</scope>
    <source>
        <strain evidence="2">CHK195-26880</strain>
    </source>
</reference>
<evidence type="ECO:0000313" key="2">
    <source>
        <dbReference type="EMBL" id="HIT38236.1"/>
    </source>
</evidence>
<accession>A0A9D1GCF5</accession>
<dbReference type="Proteomes" id="UP000886833">
    <property type="component" value="Unassembled WGS sequence"/>
</dbReference>
<organism evidence="2 3">
    <name type="scientific">Candidatus Onthousia faecipullorum</name>
    <dbReference type="NCBI Taxonomy" id="2840887"/>
    <lineage>
        <taxon>Bacteria</taxon>
        <taxon>Bacillati</taxon>
        <taxon>Bacillota</taxon>
        <taxon>Bacilli</taxon>
        <taxon>Candidatus Onthousia</taxon>
    </lineage>
</organism>
<keyword evidence="1" id="KW-0472">Membrane</keyword>
<sequence length="56" mass="6300">MNIYFIVLCVLMTLNLGIAMAKDGDSREGERYSFIVTLIASVIQFVMVYMAIETGF</sequence>
<evidence type="ECO:0000313" key="3">
    <source>
        <dbReference type="Proteomes" id="UP000886833"/>
    </source>
</evidence>
<gene>
    <name evidence="2" type="ORF">IAB59_07165</name>
</gene>
<protein>
    <submittedName>
        <fullName evidence="2">Uncharacterized protein</fullName>
    </submittedName>
</protein>
<name>A0A9D1GCF5_9FIRM</name>
<feature type="transmembrane region" description="Helical" evidence="1">
    <location>
        <begin position="31"/>
        <end position="52"/>
    </location>
</feature>
<dbReference type="EMBL" id="DVKQ01000092">
    <property type="protein sequence ID" value="HIT38236.1"/>
    <property type="molecule type" value="Genomic_DNA"/>
</dbReference>
<reference evidence="2" key="2">
    <citation type="journal article" date="2021" name="PeerJ">
        <title>Extensive microbial diversity within the chicken gut microbiome revealed by metagenomics and culture.</title>
        <authorList>
            <person name="Gilroy R."/>
            <person name="Ravi A."/>
            <person name="Getino M."/>
            <person name="Pursley I."/>
            <person name="Horton D.L."/>
            <person name="Alikhan N.F."/>
            <person name="Baker D."/>
            <person name="Gharbi K."/>
            <person name="Hall N."/>
            <person name="Watson M."/>
            <person name="Adriaenssens E.M."/>
            <person name="Foster-Nyarko E."/>
            <person name="Jarju S."/>
            <person name="Secka A."/>
            <person name="Antonio M."/>
            <person name="Oren A."/>
            <person name="Chaudhuri R.R."/>
            <person name="La Ragione R."/>
            <person name="Hildebrand F."/>
            <person name="Pallen M.J."/>
        </authorList>
    </citation>
    <scope>NUCLEOTIDE SEQUENCE</scope>
    <source>
        <strain evidence="2">CHK195-26880</strain>
    </source>
</reference>
<comment type="caution">
    <text evidence="2">The sequence shown here is derived from an EMBL/GenBank/DDBJ whole genome shotgun (WGS) entry which is preliminary data.</text>
</comment>